<keyword evidence="1" id="KW-1133">Transmembrane helix</keyword>
<proteinExistence type="predicted"/>
<dbReference type="Proteomes" id="UP000425960">
    <property type="component" value="Chromosome"/>
</dbReference>
<organism evidence="2 3">
    <name type="scientific">Desulfosarcina ovata subsp. sediminis</name>
    <dbReference type="NCBI Taxonomy" id="885957"/>
    <lineage>
        <taxon>Bacteria</taxon>
        <taxon>Pseudomonadati</taxon>
        <taxon>Thermodesulfobacteriota</taxon>
        <taxon>Desulfobacteria</taxon>
        <taxon>Desulfobacterales</taxon>
        <taxon>Desulfosarcinaceae</taxon>
        <taxon>Desulfosarcina</taxon>
    </lineage>
</organism>
<sequence>MTVSKNQNSPILVVLCAFGLAAFLVLVIYPNYRTLKEVDRKITALNEEIVSRQTLVPIYARLMQKAGNVISSHLKAPEQSSLALAETARLAELFQEIADPTGMTLESVVPDAEAVTPRAERLRVDVAFGGNFLPMQALIDAIAAQPFVDRIDAISITNENTKKRISLALTLFLRPSESNNKGA</sequence>
<evidence type="ECO:0000256" key="1">
    <source>
        <dbReference type="SAM" id="Phobius"/>
    </source>
</evidence>
<dbReference type="InterPro" id="IPR014717">
    <property type="entry name" value="Transl_elong_EF1B/ribsomal_bS6"/>
</dbReference>
<evidence type="ECO:0000313" key="3">
    <source>
        <dbReference type="Proteomes" id="UP000425960"/>
    </source>
</evidence>
<accession>A0A5K7ZD21</accession>
<keyword evidence="1" id="KW-0812">Transmembrane</keyword>
<protein>
    <submittedName>
        <fullName evidence="2">Uncharacterized protein</fullName>
    </submittedName>
</protein>
<gene>
    <name evidence="2" type="ORF">DSCO28_06440</name>
</gene>
<dbReference type="Gene3D" id="3.30.70.60">
    <property type="match status" value="1"/>
</dbReference>
<dbReference type="KEGG" id="dov:DSCO28_06440"/>
<dbReference type="AlphaFoldDB" id="A0A5K7ZD21"/>
<reference evidence="2 3" key="1">
    <citation type="submission" date="2019-11" db="EMBL/GenBank/DDBJ databases">
        <title>Comparative genomics of hydrocarbon-degrading Desulfosarcina strains.</title>
        <authorList>
            <person name="Watanabe M."/>
            <person name="Kojima H."/>
            <person name="Fukui M."/>
        </authorList>
    </citation>
    <scope>NUCLEOTIDE SEQUENCE [LARGE SCALE GENOMIC DNA]</scope>
    <source>
        <strain evidence="2 3">28bB2T</strain>
    </source>
</reference>
<dbReference type="RefSeq" id="WP_155308854.1">
    <property type="nucleotide sequence ID" value="NZ_AP021876.1"/>
</dbReference>
<name>A0A5K7ZD21_9BACT</name>
<feature type="transmembrane region" description="Helical" evidence="1">
    <location>
        <begin position="12"/>
        <end position="32"/>
    </location>
</feature>
<evidence type="ECO:0000313" key="2">
    <source>
        <dbReference type="EMBL" id="BBO80078.1"/>
    </source>
</evidence>
<dbReference type="EMBL" id="AP021876">
    <property type="protein sequence ID" value="BBO80078.1"/>
    <property type="molecule type" value="Genomic_DNA"/>
</dbReference>
<keyword evidence="1" id="KW-0472">Membrane</keyword>